<dbReference type="FunFam" id="3.30.730.10:FF:000002">
    <property type="entry name" value="AP2-like ethylene-responsive transcription factor"/>
    <property type="match status" value="1"/>
</dbReference>
<evidence type="ECO:0000256" key="5">
    <source>
        <dbReference type="ARBA" id="ARBA00023163"/>
    </source>
</evidence>
<dbReference type="PRINTS" id="PR00367">
    <property type="entry name" value="ETHRSPELEMNT"/>
</dbReference>
<dbReference type="InParanoid" id="A0A2G5EBY2"/>
<dbReference type="EMBL" id="KZ305026">
    <property type="protein sequence ID" value="PIA53275.1"/>
    <property type="molecule type" value="Genomic_DNA"/>
</dbReference>
<proteinExistence type="predicted"/>
<dbReference type="InterPro" id="IPR036955">
    <property type="entry name" value="AP2/ERF_dom_sf"/>
</dbReference>
<evidence type="ECO:0000313" key="9">
    <source>
        <dbReference type="Proteomes" id="UP000230069"/>
    </source>
</evidence>
<dbReference type="InterPro" id="IPR001471">
    <property type="entry name" value="AP2/ERF_dom"/>
</dbReference>
<evidence type="ECO:0000256" key="1">
    <source>
        <dbReference type="ARBA" id="ARBA00004123"/>
    </source>
</evidence>
<keyword evidence="5" id="KW-0804">Transcription</keyword>
<dbReference type="PROSITE" id="PS51032">
    <property type="entry name" value="AP2_ERF"/>
    <property type="match status" value="1"/>
</dbReference>
<gene>
    <name evidence="8" type="ORF">AQUCO_00900095v1</name>
</gene>
<dbReference type="Proteomes" id="UP000230069">
    <property type="component" value="Unassembled WGS sequence"/>
</dbReference>
<comment type="subcellular location">
    <subcellularLocation>
        <location evidence="1">Nucleus</location>
    </subcellularLocation>
</comment>
<feature type="domain" description="AP2/ERF" evidence="7">
    <location>
        <begin position="24"/>
        <end position="82"/>
    </location>
</feature>
<protein>
    <recommendedName>
        <fullName evidence="7">AP2/ERF domain-containing protein</fullName>
    </recommendedName>
</protein>
<dbReference type="SMART" id="SM00380">
    <property type="entry name" value="AP2"/>
    <property type="match status" value="1"/>
</dbReference>
<dbReference type="STRING" id="218851.A0A2G5EBY2"/>
<evidence type="ECO:0000256" key="4">
    <source>
        <dbReference type="ARBA" id="ARBA00023125"/>
    </source>
</evidence>
<dbReference type="GO" id="GO:0003700">
    <property type="term" value="F:DNA-binding transcription factor activity"/>
    <property type="evidence" value="ECO:0007669"/>
    <property type="project" value="InterPro"/>
</dbReference>
<dbReference type="SUPFAM" id="SSF54171">
    <property type="entry name" value="DNA-binding domain"/>
    <property type="match status" value="1"/>
</dbReference>
<keyword evidence="2" id="KW-0677">Repeat</keyword>
<accession>A0A2G5EBY2</accession>
<name>A0A2G5EBY2_AQUCA</name>
<dbReference type="Pfam" id="PF00847">
    <property type="entry name" value="AP2"/>
    <property type="match status" value="1"/>
</dbReference>
<dbReference type="GO" id="GO:0005634">
    <property type="term" value="C:nucleus"/>
    <property type="evidence" value="ECO:0007669"/>
    <property type="project" value="UniProtKB-SubCell"/>
</dbReference>
<evidence type="ECO:0000256" key="3">
    <source>
        <dbReference type="ARBA" id="ARBA00023015"/>
    </source>
</evidence>
<dbReference type="GO" id="GO:0003677">
    <property type="term" value="F:DNA binding"/>
    <property type="evidence" value="ECO:0007669"/>
    <property type="project" value="UniProtKB-KW"/>
</dbReference>
<reference evidence="8 9" key="1">
    <citation type="submission" date="2017-09" db="EMBL/GenBank/DDBJ databases">
        <title>WGS assembly of Aquilegia coerulea Goldsmith.</title>
        <authorList>
            <person name="Hodges S."/>
            <person name="Kramer E."/>
            <person name="Nordborg M."/>
            <person name="Tomkins J."/>
            <person name="Borevitz J."/>
            <person name="Derieg N."/>
            <person name="Yan J."/>
            <person name="Mihaltcheva S."/>
            <person name="Hayes R.D."/>
            <person name="Rokhsar D."/>
        </authorList>
    </citation>
    <scope>NUCLEOTIDE SEQUENCE [LARGE SCALE GENOMIC DNA]</scope>
    <source>
        <strain evidence="9">cv. Goldsmith</strain>
    </source>
</reference>
<evidence type="ECO:0000313" key="8">
    <source>
        <dbReference type="EMBL" id="PIA53275.1"/>
    </source>
</evidence>
<sequence>MCQEKNTWLLCVVGSSGFSRGISKYRGVARHHHNGRWEARIGRVHGNKYLYLGTYCTQEEAAIAYDLAAIEYRGANAVTNFDISNYVRKKDEKSLPPQMQLPTSIPFENLSINYNEPQQAVASSDYIPTPELLGPNKGQTGVAVDPVIDYNSWNLCMDNGYNSMPFPDDGTLEKPCEFMDFMNGNSFEDNIDQLFDGQEEQGNKWFNWNDFFNESGGSDETMAMTEGHEEKCGLILENKSMSPTSSSSTTTTSTAPIPVSLSAFILR</sequence>
<dbReference type="Gene3D" id="3.30.730.10">
    <property type="entry name" value="AP2/ERF domain"/>
    <property type="match status" value="1"/>
</dbReference>
<dbReference type="PANTHER" id="PTHR32467:SF97">
    <property type="entry name" value="ETHYLENE-RESPONSIVE TRANSCRIPTION FACTOR WRI1"/>
    <property type="match status" value="1"/>
</dbReference>
<keyword evidence="6" id="KW-0539">Nucleus</keyword>
<keyword evidence="9" id="KW-1185">Reference proteome</keyword>
<evidence type="ECO:0000256" key="2">
    <source>
        <dbReference type="ARBA" id="ARBA00022737"/>
    </source>
</evidence>
<evidence type="ECO:0000259" key="7">
    <source>
        <dbReference type="PROSITE" id="PS51032"/>
    </source>
</evidence>
<keyword evidence="3" id="KW-0805">Transcription regulation</keyword>
<dbReference type="CDD" id="cd00018">
    <property type="entry name" value="AP2"/>
    <property type="match status" value="1"/>
</dbReference>
<keyword evidence="4" id="KW-0238">DNA-binding</keyword>
<dbReference type="OrthoDB" id="207175at2759"/>
<dbReference type="PANTHER" id="PTHR32467">
    <property type="entry name" value="AP2-LIKE ETHYLENE-RESPONSIVE TRANSCRIPTION FACTOR"/>
    <property type="match status" value="1"/>
</dbReference>
<dbReference type="InterPro" id="IPR016177">
    <property type="entry name" value="DNA-bd_dom_sf"/>
</dbReference>
<dbReference type="AlphaFoldDB" id="A0A2G5EBY2"/>
<evidence type="ECO:0000256" key="6">
    <source>
        <dbReference type="ARBA" id="ARBA00023242"/>
    </source>
</evidence>
<organism evidence="8 9">
    <name type="scientific">Aquilegia coerulea</name>
    <name type="common">Rocky mountain columbine</name>
    <dbReference type="NCBI Taxonomy" id="218851"/>
    <lineage>
        <taxon>Eukaryota</taxon>
        <taxon>Viridiplantae</taxon>
        <taxon>Streptophyta</taxon>
        <taxon>Embryophyta</taxon>
        <taxon>Tracheophyta</taxon>
        <taxon>Spermatophyta</taxon>
        <taxon>Magnoliopsida</taxon>
        <taxon>Ranunculales</taxon>
        <taxon>Ranunculaceae</taxon>
        <taxon>Thalictroideae</taxon>
        <taxon>Aquilegia</taxon>
    </lineage>
</organism>